<sequence>MKRYATVEDYVTSSENWSQELIYLRSILTETELEEGVKWGAPIYMIDGKNVVGIASFKNYVGLWFHQGALLKDKGKHLINAQENKTKALRQWRFNNFEELKEQTDTLKSYIAEAIENQKAGKVVEMDRAPKPLILPNELVDAFTKDKELEAAFKGLTLSKRREYGEYIASAKREATKMSRLEKITPMIKEGIGLNDKYK</sequence>
<dbReference type="Pfam" id="PF08818">
    <property type="entry name" value="DUF1801"/>
    <property type="match status" value="1"/>
</dbReference>
<dbReference type="InterPro" id="IPR016786">
    <property type="entry name" value="YdeI_bac"/>
</dbReference>
<dbReference type="Proteomes" id="UP000576082">
    <property type="component" value="Unassembled WGS sequence"/>
</dbReference>
<reference evidence="2 3" key="1">
    <citation type="submission" date="2020-04" db="EMBL/GenBank/DDBJ databases">
        <title>Flammeovirga sp. SR4, a novel species isolated from seawater.</title>
        <authorList>
            <person name="Wang X."/>
        </authorList>
    </citation>
    <scope>NUCLEOTIDE SEQUENCE [LARGE SCALE GENOMIC DNA]</scope>
    <source>
        <strain evidence="2 3">ATCC 23126</strain>
    </source>
</reference>
<dbReference type="Pfam" id="PF13376">
    <property type="entry name" value="OmdA"/>
    <property type="match status" value="1"/>
</dbReference>
<evidence type="ECO:0000313" key="2">
    <source>
        <dbReference type="EMBL" id="NME69064.1"/>
    </source>
</evidence>
<evidence type="ECO:0000313" key="3">
    <source>
        <dbReference type="Proteomes" id="UP000576082"/>
    </source>
</evidence>
<dbReference type="PIRSF" id="PIRSF021308">
    <property type="entry name" value="UCP021308"/>
    <property type="match status" value="1"/>
</dbReference>
<proteinExistence type="predicted"/>
<organism evidence="2 3">
    <name type="scientific">Flammeovirga aprica JL-4</name>
    <dbReference type="NCBI Taxonomy" id="694437"/>
    <lineage>
        <taxon>Bacteria</taxon>
        <taxon>Pseudomonadati</taxon>
        <taxon>Bacteroidota</taxon>
        <taxon>Cytophagia</taxon>
        <taxon>Cytophagales</taxon>
        <taxon>Flammeovirgaceae</taxon>
        <taxon>Flammeovirga</taxon>
    </lineage>
</organism>
<dbReference type="AlphaFoldDB" id="A0A7X9RUR2"/>
<accession>A0A7X9RUR2</accession>
<dbReference type="InterPro" id="IPR014922">
    <property type="entry name" value="YdhG-like"/>
</dbReference>
<dbReference type="Gene3D" id="3.90.1150.200">
    <property type="match status" value="1"/>
</dbReference>
<dbReference type="EMBL" id="JABANE010000034">
    <property type="protein sequence ID" value="NME69064.1"/>
    <property type="molecule type" value="Genomic_DNA"/>
</dbReference>
<keyword evidence="3" id="KW-1185">Reference proteome</keyword>
<dbReference type="SUPFAM" id="SSF159888">
    <property type="entry name" value="YdhG-like"/>
    <property type="match status" value="1"/>
</dbReference>
<evidence type="ECO:0000259" key="1">
    <source>
        <dbReference type="Pfam" id="PF08818"/>
    </source>
</evidence>
<comment type="caution">
    <text evidence="2">The sequence shown here is derived from an EMBL/GenBank/DDBJ whole genome shotgun (WGS) entry which is preliminary data.</text>
</comment>
<protein>
    <recommendedName>
        <fullName evidence="1">YdhG-like domain-containing protein</fullName>
    </recommendedName>
</protein>
<feature type="domain" description="YdhG-like" evidence="1">
    <location>
        <begin position="17"/>
        <end position="115"/>
    </location>
</feature>
<dbReference type="RefSeq" id="WP_169657350.1">
    <property type="nucleotide sequence ID" value="NZ_JABANE010000034.1"/>
</dbReference>
<gene>
    <name evidence="2" type="ORF">HHU12_13905</name>
</gene>
<name>A0A7X9RUR2_9BACT</name>